<feature type="domain" description="BHLH" evidence="6">
    <location>
        <begin position="280"/>
        <end position="329"/>
    </location>
</feature>
<organism evidence="7 8">
    <name type="scientific">Sphagnum troendelagicum</name>
    <dbReference type="NCBI Taxonomy" id="128251"/>
    <lineage>
        <taxon>Eukaryota</taxon>
        <taxon>Viridiplantae</taxon>
        <taxon>Streptophyta</taxon>
        <taxon>Embryophyta</taxon>
        <taxon>Bryophyta</taxon>
        <taxon>Sphagnophytina</taxon>
        <taxon>Sphagnopsida</taxon>
        <taxon>Sphagnales</taxon>
        <taxon>Sphagnaceae</taxon>
        <taxon>Sphagnum</taxon>
    </lineage>
</organism>
<evidence type="ECO:0000256" key="4">
    <source>
        <dbReference type="ARBA" id="ARBA00023242"/>
    </source>
</evidence>
<reference evidence="7" key="1">
    <citation type="submission" date="2024-02" db="EMBL/GenBank/DDBJ databases">
        <authorList>
            <consortium name="ELIXIR-Norway"/>
            <consortium name="Elixir Norway"/>
        </authorList>
    </citation>
    <scope>NUCLEOTIDE SEQUENCE</scope>
</reference>
<dbReference type="Gene3D" id="4.10.280.10">
    <property type="entry name" value="Helix-loop-helix DNA-binding domain"/>
    <property type="match status" value="1"/>
</dbReference>
<protein>
    <recommendedName>
        <fullName evidence="6">BHLH domain-containing protein</fullName>
    </recommendedName>
</protein>
<dbReference type="SMART" id="SM00353">
    <property type="entry name" value="HLH"/>
    <property type="match status" value="1"/>
</dbReference>
<keyword evidence="3" id="KW-0804">Transcription</keyword>
<evidence type="ECO:0000313" key="8">
    <source>
        <dbReference type="Proteomes" id="UP001497512"/>
    </source>
</evidence>
<evidence type="ECO:0000259" key="6">
    <source>
        <dbReference type="PROSITE" id="PS50888"/>
    </source>
</evidence>
<dbReference type="Pfam" id="PF00010">
    <property type="entry name" value="HLH"/>
    <property type="match status" value="1"/>
</dbReference>
<evidence type="ECO:0000256" key="1">
    <source>
        <dbReference type="ARBA" id="ARBA00004123"/>
    </source>
</evidence>
<comment type="subcellular location">
    <subcellularLocation>
        <location evidence="1">Nucleus</location>
    </subcellularLocation>
</comment>
<dbReference type="InterPro" id="IPR051358">
    <property type="entry name" value="TF_AMS/ICE1/BHLH6-like"/>
</dbReference>
<accession>A0ABP0UDK7</accession>
<keyword evidence="5" id="KW-0175">Coiled coil</keyword>
<keyword evidence="8" id="KW-1185">Reference proteome</keyword>
<evidence type="ECO:0000256" key="2">
    <source>
        <dbReference type="ARBA" id="ARBA00023015"/>
    </source>
</evidence>
<gene>
    <name evidence="7" type="ORF">CSSPTR1EN2_LOCUS14037</name>
</gene>
<evidence type="ECO:0000313" key="7">
    <source>
        <dbReference type="EMBL" id="CAK9218543.1"/>
    </source>
</evidence>
<sequence>MYQKQLHFLAGYPGGLVEPFIAEDHHHQSSDMYPTAAYDILPQLLGLANSTPLGTIQTDHQRQDMRGVRYAQREQELRPWETDQMGSKLFDTSSILCEDPFWKLEGLHSTPTIAHENLGIGDGSVTSFPTKICKADNDQANGWHWYELLDEVQTVSPAENRAETHFGYTPNSSPMIETRDLKVSVMHEVTRNEEEHVAVSNASGELLCGFNPRSSEDGQGGNLFQQDNFVLPSPPQETETTRATSGVRTSRPWVNVPENVSEEEVVHEKKGIRLSPGGTTTVSKNLASERKRRKKLNDGLYSLRGLVPKISKMDKASIVGDAIDYLRELKKEMKDIETEIAELEQKCSKSMGIEDATAAASAAGSTHTRGLINHVDLGSTVELERLDDHTYHLRATCQRSPGVLLRLVQALELLDLDVLNANHVSAQNIIVNNIVIEVKDRKMETGDFRNAFLNVAAGQ</sequence>
<dbReference type="InterPro" id="IPR054502">
    <property type="entry name" value="bHLH-TF_ACT-like_plant"/>
</dbReference>
<keyword evidence="2" id="KW-0805">Transcription regulation</keyword>
<dbReference type="EMBL" id="OZ019895">
    <property type="protein sequence ID" value="CAK9218543.1"/>
    <property type="molecule type" value="Genomic_DNA"/>
</dbReference>
<proteinExistence type="predicted"/>
<dbReference type="PANTHER" id="PTHR31945">
    <property type="entry name" value="TRANSCRIPTION FACTOR SCREAM2-RELATED"/>
    <property type="match status" value="1"/>
</dbReference>
<dbReference type="SUPFAM" id="SSF47459">
    <property type="entry name" value="HLH, helix-loop-helix DNA-binding domain"/>
    <property type="match status" value="1"/>
</dbReference>
<feature type="coiled-coil region" evidence="5">
    <location>
        <begin position="319"/>
        <end position="346"/>
    </location>
</feature>
<dbReference type="InterPro" id="IPR011598">
    <property type="entry name" value="bHLH_dom"/>
</dbReference>
<name>A0ABP0UDK7_9BRYO</name>
<dbReference type="Pfam" id="PF22754">
    <property type="entry name" value="bHLH-TF_ACT-like_plant"/>
    <property type="match status" value="1"/>
</dbReference>
<dbReference type="PANTHER" id="PTHR31945:SF144">
    <property type="entry name" value="BHLH DOMAIN-CONTAINING PROTEIN"/>
    <property type="match status" value="1"/>
</dbReference>
<dbReference type="PROSITE" id="PS50888">
    <property type="entry name" value="BHLH"/>
    <property type="match status" value="1"/>
</dbReference>
<dbReference type="Proteomes" id="UP001497512">
    <property type="component" value="Chromosome 3"/>
</dbReference>
<evidence type="ECO:0000256" key="3">
    <source>
        <dbReference type="ARBA" id="ARBA00023163"/>
    </source>
</evidence>
<dbReference type="InterPro" id="IPR036638">
    <property type="entry name" value="HLH_DNA-bd_sf"/>
</dbReference>
<keyword evidence="4" id="KW-0539">Nucleus</keyword>
<evidence type="ECO:0000256" key="5">
    <source>
        <dbReference type="SAM" id="Coils"/>
    </source>
</evidence>